<dbReference type="AlphaFoldDB" id="A0A0N4VFX0"/>
<keyword evidence="2" id="KW-1185">Reference proteome</keyword>
<organism evidence="3">
    <name type="scientific">Enterobius vermicularis</name>
    <name type="common">Human pinworm</name>
    <dbReference type="NCBI Taxonomy" id="51028"/>
    <lineage>
        <taxon>Eukaryota</taxon>
        <taxon>Metazoa</taxon>
        <taxon>Ecdysozoa</taxon>
        <taxon>Nematoda</taxon>
        <taxon>Chromadorea</taxon>
        <taxon>Rhabditida</taxon>
        <taxon>Spirurina</taxon>
        <taxon>Oxyuridomorpha</taxon>
        <taxon>Oxyuroidea</taxon>
        <taxon>Oxyuridae</taxon>
        <taxon>Enterobius</taxon>
    </lineage>
</organism>
<protein>
    <submittedName>
        <fullName evidence="3">Integrase</fullName>
    </submittedName>
</protein>
<accession>A0A0N4VFX0</accession>
<dbReference type="Proteomes" id="UP000274131">
    <property type="component" value="Unassembled WGS sequence"/>
</dbReference>
<evidence type="ECO:0000313" key="1">
    <source>
        <dbReference type="EMBL" id="VDD94310.1"/>
    </source>
</evidence>
<name>A0A0N4VFX0_ENTVE</name>
<reference evidence="3" key="1">
    <citation type="submission" date="2017-02" db="UniProtKB">
        <authorList>
            <consortium name="WormBaseParasite"/>
        </authorList>
    </citation>
    <scope>IDENTIFICATION</scope>
</reference>
<dbReference type="EMBL" id="UXUI01009787">
    <property type="protein sequence ID" value="VDD94310.1"/>
    <property type="molecule type" value="Genomic_DNA"/>
</dbReference>
<sequence>MVDAKRCGPYITSGRCILHVLSCEHGIRDIAVQSVYRVFGGTKSVVWSNRFRARFYQCGPLLVFVPTK</sequence>
<evidence type="ECO:0000313" key="2">
    <source>
        <dbReference type="Proteomes" id="UP000274131"/>
    </source>
</evidence>
<reference evidence="1 2" key="2">
    <citation type="submission" date="2018-10" db="EMBL/GenBank/DDBJ databases">
        <authorList>
            <consortium name="Pathogen Informatics"/>
        </authorList>
    </citation>
    <scope>NUCLEOTIDE SEQUENCE [LARGE SCALE GENOMIC DNA]</scope>
</reference>
<dbReference type="WBParaSite" id="EVEC_0000965101-mRNA-1">
    <property type="protein sequence ID" value="EVEC_0000965101-mRNA-1"/>
    <property type="gene ID" value="EVEC_0000965101"/>
</dbReference>
<proteinExistence type="predicted"/>
<evidence type="ECO:0000313" key="3">
    <source>
        <dbReference type="WBParaSite" id="EVEC_0000965101-mRNA-1"/>
    </source>
</evidence>
<gene>
    <name evidence="1" type="ORF">EVEC_LOCUS9061</name>
</gene>